<proteinExistence type="predicted"/>
<dbReference type="SUPFAM" id="SSF144064">
    <property type="entry name" value="Heme iron utilization protein-like"/>
    <property type="match status" value="1"/>
</dbReference>
<sequence>MTHYARWLNLKEENPGKYARDIAALMQIGEAELAYARVGHDARRLQGEIREVLAALEAVGEVKCICRNEYAVHEQTGTFSNHYLNGHAGLVLNPRGLDLRLFLNQWASYFHLQESTPRGERQSIQFFDHQGYALLKVYATEATDMTAWDAVLARFVTEDNPGLALTAAAQPADSAAADSAGDLETEWRAMTDVHQFFSLLRRHGLTRQQAFRRVSDDLACRVDNGAVATLLERARRDANEIMIFVGNRGCVQIFTGALEQVASMKGWLNIFNPRFTLHLRDDAIAESWVTRKPTADGHVTSLELFAADGTQIAQLYGQRTEGQPEQDQWRQQIEGLLQEGLTA</sequence>
<organism evidence="2 3">
    <name type="scientific">Pluralibacter gergoviae</name>
    <name type="common">Enterobacter gergoviae</name>
    <dbReference type="NCBI Taxonomy" id="61647"/>
    <lineage>
        <taxon>Bacteria</taxon>
        <taxon>Pseudomonadati</taxon>
        <taxon>Pseudomonadota</taxon>
        <taxon>Gammaproteobacteria</taxon>
        <taxon>Enterobacterales</taxon>
        <taxon>Enterobacteriaceae</taxon>
        <taxon>Pluralibacter</taxon>
    </lineage>
</organism>
<reference evidence="2 3" key="1">
    <citation type="submission" date="2015-05" db="EMBL/GenBank/DDBJ databases">
        <title>Genome sequences of Pluralibacter gergoviae.</title>
        <authorList>
            <person name="Greninger A.L."/>
            <person name="Miller S."/>
        </authorList>
    </citation>
    <scope>NUCLEOTIDE SEQUENCE [LARGE SCALE GENOMIC DNA]</scope>
    <source>
        <strain evidence="2 3">JS81F13</strain>
    </source>
</reference>
<dbReference type="STRING" id="61647.LG71_15335"/>
<evidence type="ECO:0000313" key="2">
    <source>
        <dbReference type="EMBL" id="KMK16453.1"/>
    </source>
</evidence>
<dbReference type="RefSeq" id="WP_048277855.1">
    <property type="nucleotide sequence ID" value="NZ_LDZF01000001.1"/>
</dbReference>
<feature type="domain" description="Haemin-degrading HemS/ChuX" evidence="1">
    <location>
        <begin position="28"/>
        <end position="155"/>
    </location>
</feature>
<evidence type="ECO:0000313" key="3">
    <source>
        <dbReference type="Proteomes" id="UP000036196"/>
    </source>
</evidence>
<dbReference type="Pfam" id="PF05171">
    <property type="entry name" value="HemS"/>
    <property type="match status" value="2"/>
</dbReference>
<dbReference type="InterPro" id="IPR053733">
    <property type="entry name" value="Heme_Transport_Util_sf"/>
</dbReference>
<dbReference type="Proteomes" id="UP000036196">
    <property type="component" value="Unassembled WGS sequence"/>
</dbReference>
<accession>A0A0J5Q2Y9</accession>
<dbReference type="PATRIC" id="fig|61647.15.peg.99"/>
<evidence type="ECO:0000259" key="1">
    <source>
        <dbReference type="Pfam" id="PF05171"/>
    </source>
</evidence>
<protein>
    <submittedName>
        <fullName evidence="2">Hemin transporter</fullName>
    </submittedName>
</protein>
<feature type="domain" description="Haemin-degrading HemS/ChuX" evidence="1">
    <location>
        <begin position="205"/>
        <end position="335"/>
    </location>
</feature>
<comment type="caution">
    <text evidence="2">The sequence shown here is derived from an EMBL/GenBank/DDBJ whole genome shotgun (WGS) entry which is preliminary data.</text>
</comment>
<dbReference type="EMBL" id="LDZF01000001">
    <property type="protein sequence ID" value="KMK16453.1"/>
    <property type="molecule type" value="Genomic_DNA"/>
</dbReference>
<dbReference type="CDD" id="cd16830">
    <property type="entry name" value="HemS-like_N"/>
    <property type="match status" value="1"/>
</dbReference>
<dbReference type="eggNOG" id="COG3720">
    <property type="taxonomic scope" value="Bacteria"/>
</dbReference>
<gene>
    <name evidence="2" type="ORF">ABW06_00460</name>
</gene>
<keyword evidence="3" id="KW-1185">Reference proteome</keyword>
<dbReference type="InterPro" id="IPR007845">
    <property type="entry name" value="HemS/ChuX_dom"/>
</dbReference>
<dbReference type="CDD" id="cd16831">
    <property type="entry name" value="HemS-like_C"/>
    <property type="match status" value="1"/>
</dbReference>
<name>A0A0J5Q2Y9_PLUGE</name>
<dbReference type="Gene3D" id="3.40.1570.10">
    <property type="entry name" value="HemS/ChuS/ChuX like domains"/>
    <property type="match status" value="2"/>
</dbReference>
<dbReference type="GO" id="GO:0006826">
    <property type="term" value="P:iron ion transport"/>
    <property type="evidence" value="ECO:0007669"/>
    <property type="project" value="InterPro"/>
</dbReference>
<dbReference type="AlphaFoldDB" id="A0A0J5Q2Y9"/>